<comment type="caution">
    <text evidence="2">The sequence shown here is derived from an EMBL/GenBank/DDBJ whole genome shotgun (WGS) entry which is preliminary data.</text>
</comment>
<organism evidence="2 3">
    <name type="scientific">Pusillimonas minor</name>
    <dbReference type="NCBI Taxonomy" id="2697024"/>
    <lineage>
        <taxon>Bacteria</taxon>
        <taxon>Pseudomonadati</taxon>
        <taxon>Pseudomonadota</taxon>
        <taxon>Betaproteobacteria</taxon>
        <taxon>Burkholderiales</taxon>
        <taxon>Alcaligenaceae</taxon>
        <taxon>Pusillimonas</taxon>
    </lineage>
</organism>
<dbReference type="SUPFAM" id="SSF52980">
    <property type="entry name" value="Restriction endonuclease-like"/>
    <property type="match status" value="1"/>
</dbReference>
<proteinExistence type="predicted"/>
<name>A0A842HRW8_9BURK</name>
<dbReference type="Gene3D" id="3.40.50.10770">
    <property type="entry name" value="Hypothetical protein VC1899 like domain (Restriction endonuclease-like)"/>
    <property type="match status" value="1"/>
</dbReference>
<evidence type="ECO:0000313" key="3">
    <source>
        <dbReference type="Proteomes" id="UP000545386"/>
    </source>
</evidence>
<dbReference type="Pfam" id="PF09002">
    <property type="entry name" value="Card1_endonuc"/>
    <property type="match status" value="1"/>
</dbReference>
<dbReference type="InterPro" id="IPR011856">
    <property type="entry name" value="tRNA_endonuc-like_dom_sf"/>
</dbReference>
<accession>A0A842HRW8</accession>
<dbReference type="InterPro" id="IPR011335">
    <property type="entry name" value="Restrct_endonuc-II-like"/>
</dbReference>
<feature type="domain" description="Card1 endonuclease" evidence="1">
    <location>
        <begin position="440"/>
        <end position="560"/>
    </location>
</feature>
<reference evidence="2 3" key="1">
    <citation type="submission" date="2020-08" db="EMBL/GenBank/DDBJ databases">
        <title>Paraeoetvoesia sp. YC-7-48 draft genome sequence.</title>
        <authorList>
            <person name="Yao L."/>
        </authorList>
    </citation>
    <scope>NUCLEOTIDE SEQUENCE [LARGE SCALE GENOMIC DNA]</scope>
    <source>
        <strain evidence="3">YC-7-48</strain>
    </source>
</reference>
<sequence>MKKFLLTWYGITDFRASLGFENTDGPIAGALTSESYSDVIILGYTRVDNESNQLIEAQRTFAHELSSIRNAGLEKDWKSTSQFVSRFANTAAAHEHFESWLKTKAANVGCNARIRLISEKLRQLNDTEGIYAGAMRALDRVERESGEKFVTLYLSPGTPVMAFVWALAALSYPELKKRLIASSVVGMAPEVVSLPAEWLKQHGAKQDAIRDISNGFDVTFHLFGEQRMPALLSIRQFESAHHVFVNSKDYPATGMRAFIGSRDLHELSVDPWDDRAVHERITELAKQFPENTRIGINLTGGTKLMFAGALSAARELGAVPFYFDSRNRQITFVDSLRREKIRRIDSIETFLRLNSDGLDISNDSVMNEMSQDRQLLTKTLWIHREKLRRFYKELTDYNNAFKPFEICRDGINFKLDNSERATFQGYGLDLEFERWPDFAKYLSGGWFEEFVYLQCKPYEDTGVIQDLRINVKLNLKQENAWNHSNFGAEYNELDVTFTDGYSLYIVECKAGNVTQEQVMKLQNLVRFYGGTEGRGIVACCVPPNNESAKKKIKDARLTLWSGASLAEQIKTMMNNIAARAEAIEGTT</sequence>
<evidence type="ECO:0000259" key="1">
    <source>
        <dbReference type="Pfam" id="PF09002"/>
    </source>
</evidence>
<gene>
    <name evidence="2" type="ORF">GTU67_13915</name>
</gene>
<evidence type="ECO:0000313" key="2">
    <source>
        <dbReference type="EMBL" id="MBC2771003.1"/>
    </source>
</evidence>
<dbReference type="AlphaFoldDB" id="A0A842HRW8"/>
<dbReference type="Gene3D" id="3.40.1350.10">
    <property type="match status" value="1"/>
</dbReference>
<keyword evidence="3" id="KW-1185">Reference proteome</keyword>
<dbReference type="EMBL" id="JACJUU010000017">
    <property type="protein sequence ID" value="MBC2771003.1"/>
    <property type="molecule type" value="Genomic_DNA"/>
</dbReference>
<protein>
    <submittedName>
        <fullName evidence="2">DUF1887 family protein</fullName>
    </submittedName>
</protein>
<dbReference type="GO" id="GO:0003676">
    <property type="term" value="F:nucleic acid binding"/>
    <property type="evidence" value="ECO:0007669"/>
    <property type="project" value="InterPro"/>
</dbReference>
<dbReference type="InterPro" id="IPR015093">
    <property type="entry name" value="Card1_endonucl_dom"/>
</dbReference>
<dbReference type="Proteomes" id="UP000545386">
    <property type="component" value="Unassembled WGS sequence"/>
</dbReference>
<dbReference type="RefSeq" id="WP_185780645.1">
    <property type="nucleotide sequence ID" value="NZ_JACJUU010000017.1"/>
</dbReference>